<evidence type="ECO:0000313" key="1">
    <source>
        <dbReference type="EMBL" id="GAA1897121.1"/>
    </source>
</evidence>
<gene>
    <name evidence="1" type="ORF">GCM10009716_03990</name>
</gene>
<reference evidence="1 2" key="1">
    <citation type="journal article" date="2019" name="Int. J. Syst. Evol. Microbiol.">
        <title>The Global Catalogue of Microorganisms (GCM) 10K type strain sequencing project: providing services to taxonomists for standard genome sequencing and annotation.</title>
        <authorList>
            <consortium name="The Broad Institute Genomics Platform"/>
            <consortium name="The Broad Institute Genome Sequencing Center for Infectious Disease"/>
            <person name="Wu L."/>
            <person name="Ma J."/>
        </authorList>
    </citation>
    <scope>NUCLEOTIDE SEQUENCE [LARGE SCALE GENOMIC DNA]</scope>
    <source>
        <strain evidence="1 2">JCM 13581</strain>
    </source>
</reference>
<dbReference type="EMBL" id="BAAAMJ010000003">
    <property type="protein sequence ID" value="GAA1897121.1"/>
    <property type="molecule type" value="Genomic_DNA"/>
</dbReference>
<protein>
    <recommendedName>
        <fullName evidence="3">ATP-binding protein</fullName>
    </recommendedName>
</protein>
<evidence type="ECO:0000313" key="2">
    <source>
        <dbReference type="Proteomes" id="UP001501303"/>
    </source>
</evidence>
<proteinExistence type="predicted"/>
<accession>A0ABN2NT23</accession>
<comment type="caution">
    <text evidence="1">The sequence shown here is derived from an EMBL/GenBank/DDBJ whole genome shotgun (WGS) entry which is preliminary data.</text>
</comment>
<sequence length="60" mass="6402">MFDRDVEWSALAGFAVDERLGATLGVVSGRRRQGKTFLLRALCATTGSPFSPSARRSGAT</sequence>
<dbReference type="Proteomes" id="UP001501303">
    <property type="component" value="Unassembled WGS sequence"/>
</dbReference>
<organism evidence="1 2">
    <name type="scientific">Streptomyces sodiiphilus</name>
    <dbReference type="NCBI Taxonomy" id="226217"/>
    <lineage>
        <taxon>Bacteria</taxon>
        <taxon>Bacillati</taxon>
        <taxon>Actinomycetota</taxon>
        <taxon>Actinomycetes</taxon>
        <taxon>Kitasatosporales</taxon>
        <taxon>Streptomycetaceae</taxon>
        <taxon>Streptomyces</taxon>
    </lineage>
</organism>
<evidence type="ECO:0008006" key="3">
    <source>
        <dbReference type="Google" id="ProtNLM"/>
    </source>
</evidence>
<name>A0ABN2NT23_9ACTN</name>
<keyword evidence="2" id="KW-1185">Reference proteome</keyword>